<evidence type="ECO:0000313" key="2">
    <source>
        <dbReference type="Proteomes" id="UP000024376"/>
    </source>
</evidence>
<gene>
    <name evidence="1" type="ORF">M419DRAFT_132923</name>
</gene>
<name>A0A024S1I1_HYPJR</name>
<organism evidence="1 2">
    <name type="scientific">Hypocrea jecorina (strain ATCC 56765 / BCRC 32924 / NRRL 11460 / Rut C-30)</name>
    <name type="common">Trichoderma reesei</name>
    <dbReference type="NCBI Taxonomy" id="1344414"/>
    <lineage>
        <taxon>Eukaryota</taxon>
        <taxon>Fungi</taxon>
        <taxon>Dikarya</taxon>
        <taxon>Ascomycota</taxon>
        <taxon>Pezizomycotina</taxon>
        <taxon>Sordariomycetes</taxon>
        <taxon>Hypocreomycetidae</taxon>
        <taxon>Hypocreales</taxon>
        <taxon>Hypocreaceae</taxon>
        <taxon>Trichoderma</taxon>
    </lineage>
</organism>
<dbReference type="EMBL" id="KI911158">
    <property type="protein sequence ID" value="ETR99203.1"/>
    <property type="molecule type" value="Genomic_DNA"/>
</dbReference>
<reference evidence="2" key="1">
    <citation type="journal article" date="2013" name="Ind. Biotechnol.">
        <title>Comparative genomics analysis of Trichoderma reesei strains.</title>
        <authorList>
            <person name="Koike H."/>
            <person name="Aerts A."/>
            <person name="LaButti K."/>
            <person name="Grigoriev I.V."/>
            <person name="Baker S.E."/>
        </authorList>
    </citation>
    <scope>NUCLEOTIDE SEQUENCE [LARGE SCALE GENOMIC DNA]</scope>
    <source>
        <strain evidence="2">ATCC 56765 / BCRC 32924 / NRRL 11460 / Rut C-30</strain>
    </source>
</reference>
<sequence length="199" mass="21057">MVIGRLRNNAASNTTGSPIITRNVREEKVGVKLQVRKWTEDDSGSLANSGLDGFGPFSHVVPLRLLCRLSFGDAVSPNAVESTTHVCNGVQATSVNLHDLYLSIPLTHHMIAGGCLTTFVSGIVFLETSRISADSAGLGVISTEMLSAVLSRAGDYRYKSKSGLTQSKSQVKNIDSNGSSHGNHDCAMALSLSLVLGQI</sequence>
<dbReference type="HOGENOM" id="CLU_1372382_0_0_1"/>
<evidence type="ECO:0000313" key="1">
    <source>
        <dbReference type="EMBL" id="ETR99203.1"/>
    </source>
</evidence>
<dbReference type="KEGG" id="trr:M419DRAFT_132923"/>
<dbReference type="AlphaFoldDB" id="A0A024S1I1"/>
<proteinExistence type="predicted"/>
<accession>A0A024S1I1</accession>
<dbReference type="Proteomes" id="UP000024376">
    <property type="component" value="Unassembled WGS sequence"/>
</dbReference>
<protein>
    <submittedName>
        <fullName evidence="1">Uncharacterized protein</fullName>
    </submittedName>
</protein>